<sequence length="76" mass="7720">MTFSCGDFSISPGILGGGVNPSPGIPEKTGLGPTGITATGEHGVESLSPHHDPVIANGKANSENHDRMAPRHCQSS</sequence>
<protein>
    <submittedName>
        <fullName evidence="2">Uncharacterized protein</fullName>
    </submittedName>
</protein>
<keyword evidence="3" id="KW-1185">Reference proteome</keyword>
<dbReference type="AlphaFoldDB" id="L0DH95"/>
<dbReference type="STRING" id="886293.Sinac_4002"/>
<dbReference type="KEGG" id="saci:Sinac_4002"/>
<proteinExistence type="predicted"/>
<evidence type="ECO:0000313" key="3">
    <source>
        <dbReference type="Proteomes" id="UP000010798"/>
    </source>
</evidence>
<gene>
    <name evidence="2" type="ordered locus">Sinac_4002</name>
</gene>
<organism evidence="2 3">
    <name type="scientific">Singulisphaera acidiphila (strain ATCC BAA-1392 / DSM 18658 / VKM B-2454 / MOB10)</name>
    <dbReference type="NCBI Taxonomy" id="886293"/>
    <lineage>
        <taxon>Bacteria</taxon>
        <taxon>Pseudomonadati</taxon>
        <taxon>Planctomycetota</taxon>
        <taxon>Planctomycetia</taxon>
        <taxon>Isosphaerales</taxon>
        <taxon>Isosphaeraceae</taxon>
        <taxon>Singulisphaera</taxon>
    </lineage>
</organism>
<dbReference type="EMBL" id="CP003364">
    <property type="protein sequence ID" value="AGA28225.1"/>
    <property type="molecule type" value="Genomic_DNA"/>
</dbReference>
<feature type="region of interest" description="Disordered" evidence="1">
    <location>
        <begin position="1"/>
        <end position="76"/>
    </location>
</feature>
<name>L0DH95_SINAD</name>
<evidence type="ECO:0000313" key="2">
    <source>
        <dbReference type="EMBL" id="AGA28225.1"/>
    </source>
</evidence>
<evidence type="ECO:0000256" key="1">
    <source>
        <dbReference type="SAM" id="MobiDB-lite"/>
    </source>
</evidence>
<accession>L0DH95</accession>
<feature type="compositionally biased region" description="Basic and acidic residues" evidence="1">
    <location>
        <begin position="42"/>
        <end position="53"/>
    </location>
</feature>
<reference evidence="2 3" key="1">
    <citation type="submission" date="2012-02" db="EMBL/GenBank/DDBJ databases">
        <title>Complete sequence of chromosome of Singulisphaera acidiphila DSM 18658.</title>
        <authorList>
            <consortium name="US DOE Joint Genome Institute (JGI-PGF)"/>
            <person name="Lucas S."/>
            <person name="Copeland A."/>
            <person name="Lapidus A."/>
            <person name="Glavina del Rio T."/>
            <person name="Dalin E."/>
            <person name="Tice H."/>
            <person name="Bruce D."/>
            <person name="Goodwin L."/>
            <person name="Pitluck S."/>
            <person name="Peters L."/>
            <person name="Ovchinnikova G."/>
            <person name="Chertkov O."/>
            <person name="Kyrpides N."/>
            <person name="Mavromatis K."/>
            <person name="Ivanova N."/>
            <person name="Brettin T."/>
            <person name="Detter J.C."/>
            <person name="Han C."/>
            <person name="Larimer F."/>
            <person name="Land M."/>
            <person name="Hauser L."/>
            <person name="Markowitz V."/>
            <person name="Cheng J.-F."/>
            <person name="Hugenholtz P."/>
            <person name="Woyke T."/>
            <person name="Wu D."/>
            <person name="Tindall B."/>
            <person name="Pomrenke H."/>
            <person name="Brambilla E."/>
            <person name="Klenk H.-P."/>
            <person name="Eisen J.A."/>
        </authorList>
    </citation>
    <scope>NUCLEOTIDE SEQUENCE [LARGE SCALE GENOMIC DNA]</scope>
    <source>
        <strain evidence="3">ATCC BAA-1392 / DSM 18658 / VKM B-2454 / MOB10</strain>
    </source>
</reference>
<dbReference type="HOGENOM" id="CLU_2652504_0_0_0"/>
<dbReference type="Proteomes" id="UP000010798">
    <property type="component" value="Chromosome"/>
</dbReference>